<organism evidence="2 3">
    <name type="scientific">Salarias fasciatus</name>
    <name type="common">Jewelled blenny</name>
    <name type="synonym">Blennius fasciatus</name>
    <dbReference type="NCBI Taxonomy" id="181472"/>
    <lineage>
        <taxon>Eukaryota</taxon>
        <taxon>Metazoa</taxon>
        <taxon>Chordata</taxon>
        <taxon>Craniata</taxon>
        <taxon>Vertebrata</taxon>
        <taxon>Euteleostomi</taxon>
        <taxon>Actinopterygii</taxon>
        <taxon>Neopterygii</taxon>
        <taxon>Teleostei</taxon>
        <taxon>Neoteleostei</taxon>
        <taxon>Acanthomorphata</taxon>
        <taxon>Ovalentaria</taxon>
        <taxon>Blenniimorphae</taxon>
        <taxon>Blenniiformes</taxon>
        <taxon>Blennioidei</taxon>
        <taxon>Blenniidae</taxon>
        <taxon>Salariinae</taxon>
        <taxon>Salarias</taxon>
    </lineage>
</organism>
<dbReference type="SUPFAM" id="SSF52087">
    <property type="entry name" value="CRAL/TRIO domain"/>
    <property type="match status" value="1"/>
</dbReference>
<proteinExistence type="predicted"/>
<dbReference type="GO" id="GO:0010314">
    <property type="term" value="F:phosphatidylinositol-5-phosphate binding"/>
    <property type="evidence" value="ECO:0007669"/>
    <property type="project" value="TreeGrafter"/>
</dbReference>
<dbReference type="GO" id="GO:0080025">
    <property type="term" value="F:phosphatidylinositol-3,5-bisphosphate binding"/>
    <property type="evidence" value="ECO:0007669"/>
    <property type="project" value="TreeGrafter"/>
</dbReference>
<dbReference type="Gene3D" id="1.20.58.60">
    <property type="match status" value="1"/>
</dbReference>
<dbReference type="GO" id="GO:0070273">
    <property type="term" value="F:phosphatidylinositol-4-phosphate binding"/>
    <property type="evidence" value="ECO:0007669"/>
    <property type="project" value="TreeGrafter"/>
</dbReference>
<dbReference type="PANTHER" id="PTHR46607">
    <property type="entry name" value="SEC14 DOMAIN AND SPECTRIN REPEAT-CONTAINING PROTEIN 1"/>
    <property type="match status" value="1"/>
</dbReference>
<dbReference type="Ensembl" id="ENSSFAT00005007149.1">
    <property type="protein sequence ID" value="ENSSFAP00005006788.1"/>
    <property type="gene ID" value="ENSSFAG00005004086.1"/>
</dbReference>
<evidence type="ECO:0000313" key="2">
    <source>
        <dbReference type="Ensembl" id="ENSSFAP00005006788.1"/>
    </source>
</evidence>
<keyword evidence="3" id="KW-1185">Reference proteome</keyword>
<dbReference type="InterPro" id="IPR001251">
    <property type="entry name" value="CRAL-TRIO_dom"/>
</dbReference>
<reference evidence="2" key="3">
    <citation type="submission" date="2025-09" db="UniProtKB">
        <authorList>
            <consortium name="Ensembl"/>
        </authorList>
    </citation>
    <scope>IDENTIFICATION</scope>
</reference>
<dbReference type="SUPFAM" id="SSF46966">
    <property type="entry name" value="Spectrin repeat"/>
    <property type="match status" value="1"/>
</dbReference>
<feature type="domain" description="CRAL-TRIO" evidence="1">
    <location>
        <begin position="1"/>
        <end position="153"/>
    </location>
</feature>
<name>A0A672FJY2_SALFA</name>
<reference evidence="2" key="1">
    <citation type="submission" date="2019-06" db="EMBL/GenBank/DDBJ databases">
        <authorList>
            <consortium name="Wellcome Sanger Institute Data Sharing"/>
        </authorList>
    </citation>
    <scope>NUCLEOTIDE SEQUENCE [LARGE SCALE GENOMIC DNA]</scope>
</reference>
<dbReference type="InterPro" id="IPR036865">
    <property type="entry name" value="CRAL-TRIO_dom_sf"/>
</dbReference>
<evidence type="ECO:0000259" key="1">
    <source>
        <dbReference type="PROSITE" id="PS50191"/>
    </source>
</evidence>
<protein>
    <recommendedName>
        <fullName evidence="1">CRAL-TRIO domain-containing protein</fullName>
    </recommendedName>
</protein>
<gene>
    <name evidence="2" type="primary">sestd1</name>
</gene>
<dbReference type="AlphaFoldDB" id="A0A672FJY2"/>
<dbReference type="PROSITE" id="PS50191">
    <property type="entry name" value="CRAL_TRIO"/>
    <property type="match status" value="1"/>
</dbReference>
<dbReference type="Pfam" id="PF13716">
    <property type="entry name" value="CRAL_TRIO_2"/>
    <property type="match status" value="1"/>
</dbReference>
<dbReference type="GO" id="GO:0032266">
    <property type="term" value="F:phosphatidylinositol-3-phosphate binding"/>
    <property type="evidence" value="ECO:0007669"/>
    <property type="project" value="TreeGrafter"/>
</dbReference>
<sequence length="390" mass="44060">MEATAILPVLKKKLAFLSGGKDRRSGLILTIPLSSDQTSMEELSATLDYLLSIPSEKCKARGFTVIVDGRKSQWNTVKTVVLMLQNVIPAEVSLVCVVKPDEFWDKKVTHFCFWKEKDRLGFEVILVSANKLTRYIEPSQLTDDFGGSLDYDHSDWLSKRLVFEKFTKESTSLLDELSIINDGDKSNSMDKEKSADCGLLPSFDPETVLQTGPSPSLTSPLTRGPAWCPMEEELLAQPQVMKLLDSLREQYTRYQELCRQRNKRTQLDEIHTKVMQVVTWLQGPGSELLKTHQAIGDSMRAAQALQQKHEEIESQHSEWFAVYVELNQQIAALLSAGEEEEVVELKALQQQLSDVCYRQAAQLEGRQNVLQAAQGFHSTTQESQLLQDCF</sequence>
<dbReference type="Proteomes" id="UP000472267">
    <property type="component" value="Chromosome 16"/>
</dbReference>
<dbReference type="GO" id="GO:0043325">
    <property type="term" value="F:phosphatidylinositol-3,4-bisphosphate binding"/>
    <property type="evidence" value="ECO:0007669"/>
    <property type="project" value="TreeGrafter"/>
</dbReference>
<dbReference type="PANTHER" id="PTHR46607:SF1">
    <property type="entry name" value="SEC14 DOMAIN AND SPECTRIN REPEAT-CONTAINING PROTEIN 1"/>
    <property type="match status" value="1"/>
</dbReference>
<evidence type="ECO:0000313" key="3">
    <source>
        <dbReference type="Proteomes" id="UP000472267"/>
    </source>
</evidence>
<dbReference type="GO" id="GO:0005546">
    <property type="term" value="F:phosphatidylinositol-4,5-bisphosphate binding"/>
    <property type="evidence" value="ECO:0007669"/>
    <property type="project" value="TreeGrafter"/>
</dbReference>
<accession>A0A672FJY2</accession>
<reference evidence="2" key="2">
    <citation type="submission" date="2025-08" db="UniProtKB">
        <authorList>
            <consortium name="Ensembl"/>
        </authorList>
    </citation>
    <scope>IDENTIFICATION</scope>
</reference>